<dbReference type="Proteomes" id="UP001596223">
    <property type="component" value="Unassembled WGS sequence"/>
</dbReference>
<dbReference type="RefSeq" id="WP_378609480.1">
    <property type="nucleotide sequence ID" value="NZ_JBHSQN010000015.1"/>
</dbReference>
<keyword evidence="2" id="KW-1185">Reference proteome</keyword>
<comment type="caution">
    <text evidence="1">The sequence shown here is derived from an EMBL/GenBank/DDBJ whole genome shotgun (WGS) entry which is preliminary data.</text>
</comment>
<proteinExistence type="predicted"/>
<accession>A0ABW1JZT8</accession>
<dbReference type="Pfam" id="PF10604">
    <property type="entry name" value="Polyketide_cyc2"/>
    <property type="match status" value="1"/>
</dbReference>
<dbReference type="InterPro" id="IPR023393">
    <property type="entry name" value="START-like_dom_sf"/>
</dbReference>
<reference evidence="2" key="1">
    <citation type="journal article" date="2019" name="Int. J. Syst. Evol. Microbiol.">
        <title>The Global Catalogue of Microorganisms (GCM) 10K type strain sequencing project: providing services to taxonomists for standard genome sequencing and annotation.</title>
        <authorList>
            <consortium name="The Broad Institute Genomics Platform"/>
            <consortium name="The Broad Institute Genome Sequencing Center for Infectious Disease"/>
            <person name="Wu L."/>
            <person name="Ma J."/>
        </authorList>
    </citation>
    <scope>NUCLEOTIDE SEQUENCE [LARGE SCALE GENOMIC DNA]</scope>
    <source>
        <strain evidence="2">CCUG 36956</strain>
    </source>
</reference>
<name>A0ABW1JZT8_9NOCA</name>
<dbReference type="InterPro" id="IPR019587">
    <property type="entry name" value="Polyketide_cyclase/dehydratase"/>
</dbReference>
<evidence type="ECO:0000313" key="1">
    <source>
        <dbReference type="EMBL" id="MFC6014244.1"/>
    </source>
</evidence>
<organism evidence="1 2">
    <name type="scientific">Nocardia lasii</name>
    <dbReference type="NCBI Taxonomy" id="1616107"/>
    <lineage>
        <taxon>Bacteria</taxon>
        <taxon>Bacillati</taxon>
        <taxon>Actinomycetota</taxon>
        <taxon>Actinomycetes</taxon>
        <taxon>Mycobacteriales</taxon>
        <taxon>Nocardiaceae</taxon>
        <taxon>Nocardia</taxon>
    </lineage>
</organism>
<dbReference type="EMBL" id="JBHSQN010000015">
    <property type="protein sequence ID" value="MFC6014244.1"/>
    <property type="molecule type" value="Genomic_DNA"/>
</dbReference>
<sequence length="150" mass="16287">MNSFTAQREIEAPVEHVWDVLTDLDGAVEILSGVTRIERLDGAGYAVGTRWRETRKIMGKEATEEMVVTEVEPRRRTVIAAEAGDISYRTEFTVAPTATGTLLTMTFAGTSNATGVRALLEKLMAPLGTAVTRKMMTADLADIARAAQAR</sequence>
<dbReference type="SUPFAM" id="SSF55961">
    <property type="entry name" value="Bet v1-like"/>
    <property type="match status" value="1"/>
</dbReference>
<dbReference type="Gene3D" id="3.30.530.20">
    <property type="match status" value="1"/>
</dbReference>
<protein>
    <submittedName>
        <fullName evidence="1">SRPBCC family protein</fullName>
    </submittedName>
</protein>
<evidence type="ECO:0000313" key="2">
    <source>
        <dbReference type="Proteomes" id="UP001596223"/>
    </source>
</evidence>
<gene>
    <name evidence="1" type="ORF">ACFP3H_24590</name>
</gene>